<proteinExistence type="inferred from homology"/>
<dbReference type="GO" id="GO:0016829">
    <property type="term" value="F:lyase activity"/>
    <property type="evidence" value="ECO:0007669"/>
    <property type="project" value="UniProtKB-KW"/>
</dbReference>
<dbReference type="InterPro" id="IPR011057">
    <property type="entry name" value="Mss4-like_sf"/>
</dbReference>
<sequence>MERRASCSCGALSIIARGNPLKISVCHCAACQRRTGSSFGVGVFFASETTEETGLSSTFRRSGDSGKLIEFHFCPTCGSTVFWKPEFRPGLTAVALGCFDEKRDLEPSQAVYDENRHAWVSIDIPQQKI</sequence>
<dbReference type="Pfam" id="PF04828">
    <property type="entry name" value="GFA"/>
    <property type="match status" value="1"/>
</dbReference>
<evidence type="ECO:0000259" key="5">
    <source>
        <dbReference type="PROSITE" id="PS51891"/>
    </source>
</evidence>
<accession>A0ABD7PJ09</accession>
<geneLocation type="plasmid" evidence="6">
    <name>pSM151B_Rh01</name>
</geneLocation>
<dbReference type="Proteomes" id="UP000292036">
    <property type="component" value="Unassembled WGS sequence"/>
</dbReference>
<comment type="caution">
    <text evidence="6">The sequence shown here is derived from an EMBL/GenBank/DDBJ whole genome shotgun (WGS) entry which is preliminary data.</text>
</comment>
<dbReference type="PANTHER" id="PTHR33337">
    <property type="entry name" value="GFA DOMAIN-CONTAINING PROTEIN"/>
    <property type="match status" value="1"/>
</dbReference>
<evidence type="ECO:0000256" key="3">
    <source>
        <dbReference type="ARBA" id="ARBA00022833"/>
    </source>
</evidence>
<dbReference type="SUPFAM" id="SSF51316">
    <property type="entry name" value="Mss4-like"/>
    <property type="match status" value="1"/>
</dbReference>
<dbReference type="EMBL" id="SIPS01000002">
    <property type="protein sequence ID" value="TAW24632.1"/>
    <property type="molecule type" value="Genomic_DNA"/>
</dbReference>
<gene>
    <name evidence="6" type="ORF">ELI19_24205</name>
</gene>
<evidence type="ECO:0000313" key="7">
    <source>
        <dbReference type="Proteomes" id="UP000292036"/>
    </source>
</evidence>
<evidence type="ECO:0000256" key="4">
    <source>
        <dbReference type="ARBA" id="ARBA00023239"/>
    </source>
</evidence>
<keyword evidence="2" id="KW-0479">Metal-binding</keyword>
<dbReference type="PROSITE" id="PS51891">
    <property type="entry name" value="CENP_V_GFA"/>
    <property type="match status" value="1"/>
</dbReference>
<dbReference type="InterPro" id="IPR006913">
    <property type="entry name" value="CENP-V/GFA"/>
</dbReference>
<dbReference type="PANTHER" id="PTHR33337:SF40">
    <property type="entry name" value="CENP-V_GFA DOMAIN-CONTAINING PROTEIN-RELATED"/>
    <property type="match status" value="1"/>
</dbReference>
<reference evidence="6 7" key="1">
    <citation type="submission" date="2019-02" db="EMBL/GenBank/DDBJ databases">
        <title>The genomic architecture of introgression among sibling species of bacteria.</title>
        <authorList>
            <person name="Cavassim M.I.A."/>
            <person name="Moeskjaer S."/>
            <person name="Moslemi C."/>
            <person name="Fields B."/>
            <person name="Bachmann A."/>
            <person name="Vilhjalmsson B."/>
            <person name="Schierup M.H."/>
            <person name="Young J.P.W."/>
            <person name="Andersen S.U."/>
        </authorList>
    </citation>
    <scope>NUCLEOTIDE SEQUENCE [LARGE SCALE GENOMIC DNA]</scope>
    <source>
        <strain evidence="6 7">SM151B</strain>
        <plasmid evidence="6">pSM151B_Rh01</plasmid>
    </source>
</reference>
<dbReference type="GO" id="GO:0046872">
    <property type="term" value="F:metal ion binding"/>
    <property type="evidence" value="ECO:0007669"/>
    <property type="project" value="UniProtKB-KW"/>
</dbReference>
<keyword evidence="3" id="KW-0862">Zinc</keyword>
<protein>
    <submittedName>
        <fullName evidence="6">GFA family protein</fullName>
    </submittedName>
</protein>
<evidence type="ECO:0000313" key="6">
    <source>
        <dbReference type="EMBL" id="TAW24632.1"/>
    </source>
</evidence>
<comment type="similarity">
    <text evidence="1">Belongs to the Gfa family.</text>
</comment>
<feature type="domain" description="CENP-V/GFA" evidence="5">
    <location>
        <begin position="3"/>
        <end position="113"/>
    </location>
</feature>
<evidence type="ECO:0000256" key="2">
    <source>
        <dbReference type="ARBA" id="ARBA00022723"/>
    </source>
</evidence>
<keyword evidence="4" id="KW-0456">Lyase</keyword>
<name>A0ABD7PJ09_RHILE</name>
<dbReference type="AlphaFoldDB" id="A0ABD7PJ09"/>
<keyword evidence="6" id="KW-0614">Plasmid</keyword>
<organism evidence="6 7">
    <name type="scientific">Rhizobium leguminosarum</name>
    <dbReference type="NCBI Taxonomy" id="384"/>
    <lineage>
        <taxon>Bacteria</taxon>
        <taxon>Pseudomonadati</taxon>
        <taxon>Pseudomonadota</taxon>
        <taxon>Alphaproteobacteria</taxon>
        <taxon>Hyphomicrobiales</taxon>
        <taxon>Rhizobiaceae</taxon>
        <taxon>Rhizobium/Agrobacterium group</taxon>
        <taxon>Rhizobium</taxon>
    </lineage>
</organism>
<evidence type="ECO:0000256" key="1">
    <source>
        <dbReference type="ARBA" id="ARBA00005495"/>
    </source>
</evidence>
<dbReference type="Gene3D" id="3.90.1590.10">
    <property type="entry name" value="glutathione-dependent formaldehyde- activating enzyme (gfa)"/>
    <property type="match status" value="1"/>
</dbReference>
<dbReference type="RefSeq" id="WP_012755513.1">
    <property type="nucleotide sequence ID" value="NZ_JAAXBW010000016.1"/>
</dbReference>